<sequence>MSERRNADVLALNKSEQRKVSKETKKLKKDIAAGKITIGKKQKQRKVKEAKTRGLIYIGHIPHGFFENELKDYFKQFGKVTNVKVCRSRKTGNSKGFGYVEFANPEVAKIAADTMNNYLMFKRRIISEFVPYEKRPKGLFYGKSSTKEHTSVNTRRGKEKYTKNRILDNKTIEQKQKKSLGKFTSKIRRLQELGVQCNLQPVGIESKMLNDIEQVKSVTAREPVSETDDDSDIEFKKPTPKATKSKLAENVSKTRKAIVTEKIVLTKSLDSVKKLLSKKKTSGKVTEETQTVPKKRKVIKSKSAISKKEKKPVPLNKDTVKKIARELIRKKGNPLINILPSKPIKTSKKK</sequence>
<dbReference type="CDD" id="cd12307">
    <property type="entry name" value="RRM_NIFK_like"/>
    <property type="match status" value="1"/>
</dbReference>
<keyword evidence="8" id="KW-1185">Reference proteome</keyword>
<gene>
    <name evidence="7" type="ORF">GWI33_007260</name>
</gene>
<dbReference type="InterPro" id="IPR012677">
    <property type="entry name" value="Nucleotide-bd_a/b_plait_sf"/>
</dbReference>
<dbReference type="EMBL" id="JAACXV010000362">
    <property type="protein sequence ID" value="KAF7279442.1"/>
    <property type="molecule type" value="Genomic_DNA"/>
</dbReference>
<organism evidence="7 8">
    <name type="scientific">Rhynchophorus ferrugineus</name>
    <name type="common">Red palm weevil</name>
    <name type="synonym">Curculio ferrugineus</name>
    <dbReference type="NCBI Taxonomy" id="354439"/>
    <lineage>
        <taxon>Eukaryota</taxon>
        <taxon>Metazoa</taxon>
        <taxon>Ecdysozoa</taxon>
        <taxon>Arthropoda</taxon>
        <taxon>Hexapoda</taxon>
        <taxon>Insecta</taxon>
        <taxon>Pterygota</taxon>
        <taxon>Neoptera</taxon>
        <taxon>Endopterygota</taxon>
        <taxon>Coleoptera</taxon>
        <taxon>Polyphaga</taxon>
        <taxon>Cucujiformia</taxon>
        <taxon>Curculionidae</taxon>
        <taxon>Dryophthorinae</taxon>
        <taxon>Rhynchophorus</taxon>
    </lineage>
</organism>
<dbReference type="GO" id="GO:0005730">
    <property type="term" value="C:nucleolus"/>
    <property type="evidence" value="ECO:0007669"/>
    <property type="project" value="UniProtKB-SubCell"/>
</dbReference>
<dbReference type="GO" id="GO:0003723">
    <property type="term" value="F:RNA binding"/>
    <property type="evidence" value="ECO:0007669"/>
    <property type="project" value="UniProtKB-UniRule"/>
</dbReference>
<reference evidence="7" key="1">
    <citation type="submission" date="2020-08" db="EMBL/GenBank/DDBJ databases">
        <title>Genome sequencing and assembly of the red palm weevil Rhynchophorus ferrugineus.</title>
        <authorList>
            <person name="Dias G.B."/>
            <person name="Bergman C.M."/>
            <person name="Manee M."/>
        </authorList>
    </citation>
    <scope>NUCLEOTIDE SEQUENCE</scope>
    <source>
        <strain evidence="7">AA-2017</strain>
        <tissue evidence="7">Whole larva</tissue>
    </source>
</reference>
<evidence type="ECO:0000256" key="2">
    <source>
        <dbReference type="ARBA" id="ARBA00022884"/>
    </source>
</evidence>
<dbReference type="Proteomes" id="UP000625711">
    <property type="component" value="Unassembled WGS sequence"/>
</dbReference>
<dbReference type="Gene3D" id="3.30.70.330">
    <property type="match status" value="1"/>
</dbReference>
<keyword evidence="3" id="KW-0539">Nucleus</keyword>
<feature type="domain" description="RRM" evidence="6">
    <location>
        <begin position="54"/>
        <end position="132"/>
    </location>
</feature>
<evidence type="ECO:0000256" key="1">
    <source>
        <dbReference type="ARBA" id="ARBA00004604"/>
    </source>
</evidence>
<dbReference type="PANTHER" id="PTHR46754">
    <property type="entry name" value="MKI67 FHA DOMAIN-INTERACTING NUCLEOLAR PHOSPHOPROTEIN"/>
    <property type="match status" value="1"/>
</dbReference>
<comment type="caution">
    <text evidence="7">The sequence shown here is derived from an EMBL/GenBank/DDBJ whole genome shotgun (WGS) entry which is preliminary data.</text>
</comment>
<dbReference type="Pfam" id="PF00076">
    <property type="entry name" value="RRM_1"/>
    <property type="match status" value="1"/>
</dbReference>
<accession>A0A834II38</accession>
<feature type="region of interest" description="Disordered" evidence="5">
    <location>
        <begin position="219"/>
        <end position="243"/>
    </location>
</feature>
<name>A0A834II38_RHYFE</name>
<evidence type="ECO:0000256" key="3">
    <source>
        <dbReference type="ARBA" id="ARBA00023242"/>
    </source>
</evidence>
<feature type="region of interest" description="Disordered" evidence="5">
    <location>
        <begin position="278"/>
        <end position="317"/>
    </location>
</feature>
<proteinExistence type="predicted"/>
<dbReference type="InterPro" id="IPR035979">
    <property type="entry name" value="RBD_domain_sf"/>
</dbReference>
<dbReference type="SUPFAM" id="SSF54928">
    <property type="entry name" value="RNA-binding domain, RBD"/>
    <property type="match status" value="1"/>
</dbReference>
<comment type="subcellular location">
    <subcellularLocation>
        <location evidence="1">Nucleus</location>
        <location evidence="1">Nucleolus</location>
    </subcellularLocation>
</comment>
<evidence type="ECO:0000313" key="8">
    <source>
        <dbReference type="Proteomes" id="UP000625711"/>
    </source>
</evidence>
<protein>
    <recommendedName>
        <fullName evidence="6">RRM domain-containing protein</fullName>
    </recommendedName>
</protein>
<evidence type="ECO:0000259" key="6">
    <source>
        <dbReference type="PROSITE" id="PS50102"/>
    </source>
</evidence>
<dbReference type="OrthoDB" id="21467at2759"/>
<dbReference type="InterPro" id="IPR000504">
    <property type="entry name" value="RRM_dom"/>
</dbReference>
<dbReference type="SMART" id="SM00360">
    <property type="entry name" value="RRM"/>
    <property type="match status" value="1"/>
</dbReference>
<evidence type="ECO:0000313" key="7">
    <source>
        <dbReference type="EMBL" id="KAF7279442.1"/>
    </source>
</evidence>
<keyword evidence="2 4" id="KW-0694">RNA-binding</keyword>
<evidence type="ECO:0000256" key="4">
    <source>
        <dbReference type="PROSITE-ProRule" id="PRU00176"/>
    </source>
</evidence>
<dbReference type="PROSITE" id="PS50102">
    <property type="entry name" value="RRM"/>
    <property type="match status" value="1"/>
</dbReference>
<dbReference type="AlphaFoldDB" id="A0A834II38"/>
<evidence type="ECO:0000256" key="5">
    <source>
        <dbReference type="SAM" id="MobiDB-lite"/>
    </source>
</evidence>